<proteinExistence type="inferred from homology"/>
<dbReference type="GO" id="GO:0006281">
    <property type="term" value="P:DNA repair"/>
    <property type="evidence" value="ECO:0007669"/>
    <property type="project" value="UniProtKB-UniRule"/>
</dbReference>
<keyword evidence="7 9" id="KW-0539">Nucleus</keyword>
<evidence type="ECO:0000256" key="8">
    <source>
        <dbReference type="ARBA" id="ARBA00029496"/>
    </source>
</evidence>
<dbReference type="CDD" id="cd22999">
    <property type="entry name" value="SAP_SLX4"/>
    <property type="match status" value="1"/>
</dbReference>
<feature type="compositionally biased region" description="Polar residues" evidence="10">
    <location>
        <begin position="471"/>
        <end position="484"/>
    </location>
</feature>
<evidence type="ECO:0000256" key="6">
    <source>
        <dbReference type="ARBA" id="ARBA00023204"/>
    </source>
</evidence>
<feature type="region of interest" description="Disordered" evidence="10">
    <location>
        <begin position="277"/>
        <end position="362"/>
    </location>
</feature>
<feature type="compositionally biased region" description="Polar residues" evidence="10">
    <location>
        <begin position="588"/>
        <end position="612"/>
    </location>
</feature>
<protein>
    <recommendedName>
        <fullName evidence="8 9">Structure-specific endonuclease subunit SLX4</fullName>
    </recommendedName>
</protein>
<feature type="compositionally biased region" description="Low complexity" evidence="10">
    <location>
        <begin position="280"/>
        <end position="294"/>
    </location>
</feature>
<feature type="compositionally biased region" description="Basic residues" evidence="10">
    <location>
        <begin position="627"/>
        <end position="636"/>
    </location>
</feature>
<feature type="compositionally biased region" description="Polar residues" evidence="10">
    <location>
        <begin position="310"/>
        <end position="320"/>
    </location>
</feature>
<dbReference type="OrthoDB" id="5349119at2759"/>
<keyword evidence="4 9" id="KW-0227">DNA damage</keyword>
<dbReference type="Proteomes" id="UP000054559">
    <property type="component" value="Unassembled WGS sequence"/>
</dbReference>
<feature type="compositionally biased region" description="Low complexity" evidence="10">
    <location>
        <begin position="637"/>
        <end position="650"/>
    </location>
</feature>
<sequence length="822" mass="89071">MSHLDLTRHRTRSPSPSQIFGSSTTPVATNSTHSEPSASSILRSILGEYADPKRPDVSGADPIRCPVKRVHKTPAVRASSPGRENVPVRTLQSSKDAEGDNFSGDGQLTPCGGPRPLAERLSPKLLAKQTRRKGVGAQKRTKGCDLVDRILTGRSIKASATAASKSSDLPQPQRKGIPTLVKEANPGEADWEDEGLQLEPATKRKYSWTPVKDTNLSIIDLTANSGSSPPSIPGREAQKFTSLVSRYGFAETSPLAMKNEFPEDFPTRKRQLDLLQGTTNSSSSEGSSNKSSGKCPLKVNGTKGRRSRKVTTITSLSTAQYGLKDSPVESFPSVDTTERPSGKRSKSQTKKGGNKKPAGVSDFKVAPTTDALKSLEDQVYLFGTSSQLERVSSDEDKLGVPLAPASSRQSARDRTSVSTLSKYKVSRNLWAAGWRDLDGSVADIEIVDMVNIDTPKSHESSTLTLPSTSTNASNQGFSSQNTINDRSKPSQTTSTTTESTGVESGQLVVPSLCEDLSEKAGYPAVPERETLSSREIASSESAYIETMPSFRGFTTAERAQKVAAFGFKPIKSREKMISLLEKCWQSQHKNSAPTSLPANNANPPDSHASGQKNVVRCDTGGSNASHTTKRASKAPQKKQSTSSTSHSAKAGPKQVDCSQERPNHAYLPHDSTQASSQPVIVIPDSEESGDDFQDTYLGSLNRTSSTNYHPLSANSIPDGSPLFLRTISQASTEEKTSDPSDINQQITRAIKAQPRMTAINGMKRPTWLEKILMYDPIWLEDLTVWLNTEGLDRVGEDREVSRLTVREWCESKGICCTWKKPT</sequence>
<dbReference type="InterPro" id="IPR018574">
    <property type="entry name" value="Structure-sp_endonuc_su_Slx4"/>
</dbReference>
<dbReference type="HAMAP" id="MF_03110">
    <property type="entry name" value="Endonuc_su_Slx4"/>
    <property type="match status" value="1"/>
</dbReference>
<feature type="compositionally biased region" description="Low complexity" evidence="10">
    <location>
        <begin position="490"/>
        <end position="506"/>
    </location>
</feature>
<comment type="subunit">
    <text evidence="9">Forms a heterodimer with SLX1.</text>
</comment>
<comment type="similarity">
    <text evidence="2 9">Belongs to the SLX4 family.</text>
</comment>
<dbReference type="AlphaFoldDB" id="A0A0J8QZG9"/>
<feature type="region of interest" description="Disordered" evidence="10">
    <location>
        <begin position="588"/>
        <end position="676"/>
    </location>
</feature>
<dbReference type="InterPro" id="IPR027784">
    <property type="entry name" value="Slx4_ascomycetes"/>
</dbReference>
<dbReference type="Pfam" id="PF09494">
    <property type="entry name" value="Slx4"/>
    <property type="match status" value="1"/>
</dbReference>
<accession>A0A0J8QZG9</accession>
<organism evidence="11 12">
    <name type="scientific">Coccidioides immitis RMSCC 3703</name>
    <dbReference type="NCBI Taxonomy" id="454286"/>
    <lineage>
        <taxon>Eukaryota</taxon>
        <taxon>Fungi</taxon>
        <taxon>Dikarya</taxon>
        <taxon>Ascomycota</taxon>
        <taxon>Pezizomycotina</taxon>
        <taxon>Eurotiomycetes</taxon>
        <taxon>Eurotiomycetidae</taxon>
        <taxon>Onygenales</taxon>
        <taxon>Onygenaceae</taxon>
        <taxon>Coccidioides</taxon>
    </lineage>
</organism>
<comment type="function">
    <text evidence="9">Regulatory subunit of the SLX1-SLX4 structure-specific endonuclease that resolves DNA secondary structures generated during DNA repair and recombination. Has endonuclease activity towards branched DNA substrates, introducing single-strand cuts in duplex DNA close to junctions with ss-DNA.</text>
</comment>
<feature type="compositionally biased region" description="Polar residues" evidence="10">
    <location>
        <begin position="13"/>
        <end position="39"/>
    </location>
</feature>
<gene>
    <name evidence="9" type="primary">SLX4</name>
    <name evidence="11" type="ORF">CISG_06462</name>
</gene>
<feature type="region of interest" description="Disordered" evidence="10">
    <location>
        <begin position="456"/>
        <end position="507"/>
    </location>
</feature>
<keyword evidence="3 9" id="KW-0597">Phosphoprotein</keyword>
<evidence type="ECO:0000256" key="3">
    <source>
        <dbReference type="ARBA" id="ARBA00022553"/>
    </source>
</evidence>
<keyword evidence="6 9" id="KW-0234">DNA repair</keyword>
<evidence type="ECO:0000256" key="1">
    <source>
        <dbReference type="ARBA" id="ARBA00004123"/>
    </source>
</evidence>
<feature type="compositionally biased region" description="Low complexity" evidence="10">
    <location>
        <begin position="460"/>
        <end position="470"/>
    </location>
</feature>
<reference evidence="12" key="1">
    <citation type="journal article" date="2010" name="Genome Res.">
        <title>Population genomic sequencing of Coccidioides fungi reveals recent hybridization and transposon control.</title>
        <authorList>
            <person name="Neafsey D.E."/>
            <person name="Barker B.M."/>
            <person name="Sharpton T.J."/>
            <person name="Stajich J.E."/>
            <person name="Park D.J."/>
            <person name="Whiston E."/>
            <person name="Hung C.-Y."/>
            <person name="McMahan C."/>
            <person name="White J."/>
            <person name="Sykes S."/>
            <person name="Heiman D."/>
            <person name="Young S."/>
            <person name="Zeng Q."/>
            <person name="Abouelleil A."/>
            <person name="Aftuck L."/>
            <person name="Bessette D."/>
            <person name="Brown A."/>
            <person name="FitzGerald M."/>
            <person name="Lui A."/>
            <person name="Macdonald J.P."/>
            <person name="Priest M."/>
            <person name="Orbach M.J."/>
            <person name="Galgiani J.N."/>
            <person name="Kirkland T.N."/>
            <person name="Cole G.T."/>
            <person name="Birren B.W."/>
            <person name="Henn M.R."/>
            <person name="Taylor J.W."/>
            <person name="Rounsley S.D."/>
        </authorList>
    </citation>
    <scope>NUCLEOTIDE SEQUENCE [LARGE SCALE GENOMIC DNA]</scope>
    <source>
        <strain evidence="12">RMSCC 3703</strain>
    </source>
</reference>
<feature type="region of interest" description="Disordered" evidence="10">
    <location>
        <begin position="1"/>
        <end position="39"/>
    </location>
</feature>
<dbReference type="GO" id="GO:0006310">
    <property type="term" value="P:DNA recombination"/>
    <property type="evidence" value="ECO:0007669"/>
    <property type="project" value="UniProtKB-UniRule"/>
</dbReference>
<evidence type="ECO:0000256" key="9">
    <source>
        <dbReference type="HAMAP-Rule" id="MF_03110"/>
    </source>
</evidence>
<evidence type="ECO:0000256" key="10">
    <source>
        <dbReference type="SAM" id="MobiDB-lite"/>
    </source>
</evidence>
<evidence type="ECO:0000313" key="11">
    <source>
        <dbReference type="EMBL" id="KMU77460.1"/>
    </source>
</evidence>
<evidence type="ECO:0000256" key="4">
    <source>
        <dbReference type="ARBA" id="ARBA00022763"/>
    </source>
</evidence>
<evidence type="ECO:0000256" key="5">
    <source>
        <dbReference type="ARBA" id="ARBA00023172"/>
    </source>
</evidence>
<feature type="region of interest" description="Disordered" evidence="10">
    <location>
        <begin position="73"/>
        <end position="117"/>
    </location>
</feature>
<feature type="region of interest" description="Disordered" evidence="10">
    <location>
        <begin position="391"/>
        <end position="415"/>
    </location>
</feature>
<dbReference type="GO" id="GO:0006260">
    <property type="term" value="P:DNA replication"/>
    <property type="evidence" value="ECO:0007669"/>
    <property type="project" value="InterPro"/>
</dbReference>
<evidence type="ECO:0000256" key="2">
    <source>
        <dbReference type="ARBA" id="ARBA00006661"/>
    </source>
</evidence>
<dbReference type="GO" id="GO:0033557">
    <property type="term" value="C:Slx1-Slx4 complex"/>
    <property type="evidence" value="ECO:0007669"/>
    <property type="project" value="UniProtKB-UniRule"/>
</dbReference>
<evidence type="ECO:0000313" key="12">
    <source>
        <dbReference type="Proteomes" id="UP000054559"/>
    </source>
</evidence>
<dbReference type="EMBL" id="DS268156">
    <property type="protein sequence ID" value="KMU77460.1"/>
    <property type="molecule type" value="Genomic_DNA"/>
</dbReference>
<comment type="PTM">
    <text evidence="9">Phosphorylated in response to DNA damage.</text>
</comment>
<dbReference type="STRING" id="454286.A0A0J8QZG9"/>
<evidence type="ECO:0000256" key="7">
    <source>
        <dbReference type="ARBA" id="ARBA00023242"/>
    </source>
</evidence>
<name>A0A0J8QZG9_COCIT</name>
<feature type="compositionally biased region" description="Basic residues" evidence="10">
    <location>
        <begin position="342"/>
        <end position="354"/>
    </location>
</feature>
<comment type="subcellular location">
    <subcellularLocation>
        <location evidence="1 9">Nucleus</location>
    </subcellularLocation>
</comment>
<dbReference type="GO" id="GO:0017108">
    <property type="term" value="F:5'-flap endonuclease activity"/>
    <property type="evidence" value="ECO:0007669"/>
    <property type="project" value="InterPro"/>
</dbReference>
<keyword evidence="5 9" id="KW-0233">DNA recombination</keyword>